<comment type="caution">
    <text evidence="2">The sequence shown here is derived from an EMBL/GenBank/DDBJ whole genome shotgun (WGS) entry which is preliminary data.</text>
</comment>
<dbReference type="InterPro" id="IPR000477">
    <property type="entry name" value="RT_dom"/>
</dbReference>
<dbReference type="InterPro" id="IPR043502">
    <property type="entry name" value="DNA/RNA_pol_sf"/>
</dbReference>
<dbReference type="CDD" id="cd01647">
    <property type="entry name" value="RT_LTR"/>
    <property type="match status" value="1"/>
</dbReference>
<dbReference type="Pfam" id="PF00078">
    <property type="entry name" value="RVT_1"/>
    <property type="match status" value="1"/>
</dbReference>
<dbReference type="SUPFAM" id="SSF56672">
    <property type="entry name" value="DNA/RNA polymerases"/>
    <property type="match status" value="1"/>
</dbReference>
<feature type="domain" description="Reverse transcriptase" evidence="1">
    <location>
        <begin position="9"/>
        <end position="131"/>
    </location>
</feature>
<dbReference type="InterPro" id="IPR053134">
    <property type="entry name" value="RNA-dir_DNA_polymerase"/>
</dbReference>
<keyword evidence="3" id="KW-1185">Reference proteome</keyword>
<evidence type="ECO:0000313" key="2">
    <source>
        <dbReference type="EMBL" id="RDX95722.1"/>
    </source>
</evidence>
<evidence type="ECO:0000259" key="1">
    <source>
        <dbReference type="Pfam" id="PF00078"/>
    </source>
</evidence>
<dbReference type="InterPro" id="IPR043128">
    <property type="entry name" value="Rev_trsase/Diguanyl_cyclase"/>
</dbReference>
<name>A0A371GYS4_MUCPR</name>
<dbReference type="Proteomes" id="UP000257109">
    <property type="component" value="Unassembled WGS sequence"/>
</dbReference>
<sequence length="149" mass="17301">MYCTHDLSSKERWVLAHIDLRSGYHQICMREGEEWKTTLKTKFGMYEWLVMPFGLTNIPSTFMKLTNHVLRSLNGCCVVVYFDDILVYSTCVDDHIVHVRDALQLLKDESLYINLEKCMFCTNKVIVLGYVVGLQGVRVDEEKVKTIQS</sequence>
<proteinExistence type="predicted"/>
<protein>
    <submittedName>
        <fullName evidence="2">Retrovirus-related Pol polyprotein from transposon opus</fullName>
    </submittedName>
</protein>
<dbReference type="AlphaFoldDB" id="A0A371GYS4"/>
<dbReference type="EMBL" id="QJKJ01004058">
    <property type="protein sequence ID" value="RDX95722.1"/>
    <property type="molecule type" value="Genomic_DNA"/>
</dbReference>
<dbReference type="PANTHER" id="PTHR24559">
    <property type="entry name" value="TRANSPOSON TY3-I GAG-POL POLYPROTEIN"/>
    <property type="match status" value="1"/>
</dbReference>
<evidence type="ECO:0000313" key="3">
    <source>
        <dbReference type="Proteomes" id="UP000257109"/>
    </source>
</evidence>
<accession>A0A371GYS4</accession>
<feature type="non-terminal residue" evidence="2">
    <location>
        <position position="1"/>
    </location>
</feature>
<dbReference type="Gene3D" id="3.10.10.10">
    <property type="entry name" value="HIV Type 1 Reverse Transcriptase, subunit A, domain 1"/>
    <property type="match status" value="1"/>
</dbReference>
<dbReference type="Gene3D" id="3.30.70.270">
    <property type="match status" value="1"/>
</dbReference>
<organism evidence="2 3">
    <name type="scientific">Mucuna pruriens</name>
    <name type="common">Velvet bean</name>
    <name type="synonym">Dolichos pruriens</name>
    <dbReference type="NCBI Taxonomy" id="157652"/>
    <lineage>
        <taxon>Eukaryota</taxon>
        <taxon>Viridiplantae</taxon>
        <taxon>Streptophyta</taxon>
        <taxon>Embryophyta</taxon>
        <taxon>Tracheophyta</taxon>
        <taxon>Spermatophyta</taxon>
        <taxon>Magnoliopsida</taxon>
        <taxon>eudicotyledons</taxon>
        <taxon>Gunneridae</taxon>
        <taxon>Pentapetalae</taxon>
        <taxon>rosids</taxon>
        <taxon>fabids</taxon>
        <taxon>Fabales</taxon>
        <taxon>Fabaceae</taxon>
        <taxon>Papilionoideae</taxon>
        <taxon>50 kb inversion clade</taxon>
        <taxon>NPAAA clade</taxon>
        <taxon>indigoferoid/millettioid clade</taxon>
        <taxon>Phaseoleae</taxon>
        <taxon>Mucuna</taxon>
    </lineage>
</organism>
<gene>
    <name evidence="2" type="primary">pol</name>
    <name evidence="2" type="ORF">CR513_21723</name>
</gene>
<reference evidence="2" key="1">
    <citation type="submission" date="2018-05" db="EMBL/GenBank/DDBJ databases">
        <title>Draft genome of Mucuna pruriens seed.</title>
        <authorList>
            <person name="Nnadi N.E."/>
            <person name="Vos R."/>
            <person name="Hasami M.H."/>
            <person name="Devisetty U.K."/>
            <person name="Aguiy J.C."/>
        </authorList>
    </citation>
    <scope>NUCLEOTIDE SEQUENCE [LARGE SCALE GENOMIC DNA]</scope>
    <source>
        <strain evidence="2">JCA_2017</strain>
    </source>
</reference>
<dbReference type="OrthoDB" id="2431547at2759"/>
<dbReference type="PANTHER" id="PTHR24559:SF437">
    <property type="entry name" value="RNA-DIRECTED DNA POLYMERASE HOMOLOG"/>
    <property type="match status" value="1"/>
</dbReference>